<evidence type="ECO:0000256" key="16">
    <source>
        <dbReference type="ARBA" id="ARBA00022859"/>
    </source>
</evidence>
<accession>A0A1B0D5R0</accession>
<dbReference type="AlphaFoldDB" id="A0A1B0D5R0"/>
<keyword evidence="10" id="KW-0808">Transferase</keyword>
<comment type="subunit">
    <text evidence="20">Interacts with CASP10. Interacts with IRF3; RIOK3 probably mediates the interaction of TBK1 with IRF3. Associated with 40S pre-ribosomal particles.</text>
</comment>
<evidence type="ECO:0000256" key="17">
    <source>
        <dbReference type="ARBA" id="ARBA00023118"/>
    </source>
</evidence>
<dbReference type="InterPro" id="IPR042120">
    <property type="entry name" value="MutL_C_dimsub"/>
</dbReference>
<evidence type="ECO:0000256" key="20">
    <source>
        <dbReference type="ARBA" id="ARBA00064322"/>
    </source>
</evidence>
<evidence type="ECO:0000256" key="9">
    <source>
        <dbReference type="ARBA" id="ARBA00022588"/>
    </source>
</evidence>
<dbReference type="GO" id="GO:0045087">
    <property type="term" value="P:innate immune response"/>
    <property type="evidence" value="ECO:0007669"/>
    <property type="project" value="UniProtKB-KW"/>
</dbReference>
<evidence type="ECO:0000313" key="25">
    <source>
        <dbReference type="EnsemblMetazoa" id="PPAI002817-PA"/>
    </source>
</evidence>
<dbReference type="InterPro" id="IPR000687">
    <property type="entry name" value="RIO_kinase"/>
</dbReference>
<evidence type="ECO:0000256" key="18">
    <source>
        <dbReference type="ARBA" id="ARBA00047899"/>
    </source>
</evidence>
<comment type="cofactor">
    <cofactor evidence="1">
        <name>Mg(2+)</name>
        <dbReference type="ChEBI" id="CHEBI:18420"/>
    </cofactor>
</comment>
<keyword evidence="13" id="KW-0418">Kinase</keyword>
<evidence type="ECO:0000256" key="15">
    <source>
        <dbReference type="ARBA" id="ARBA00022842"/>
    </source>
</evidence>
<evidence type="ECO:0000256" key="7">
    <source>
        <dbReference type="ARBA" id="ARBA00022527"/>
    </source>
</evidence>
<evidence type="ECO:0000256" key="12">
    <source>
        <dbReference type="ARBA" id="ARBA00022741"/>
    </source>
</evidence>
<organism evidence="25 26">
    <name type="scientific">Phlebotomus papatasi</name>
    <name type="common">Sandfly</name>
    <dbReference type="NCBI Taxonomy" id="29031"/>
    <lineage>
        <taxon>Eukaryota</taxon>
        <taxon>Metazoa</taxon>
        <taxon>Ecdysozoa</taxon>
        <taxon>Arthropoda</taxon>
        <taxon>Hexapoda</taxon>
        <taxon>Insecta</taxon>
        <taxon>Pterygota</taxon>
        <taxon>Neoptera</taxon>
        <taxon>Endopterygota</taxon>
        <taxon>Diptera</taxon>
        <taxon>Nematocera</taxon>
        <taxon>Psychodoidea</taxon>
        <taxon>Psychodidae</taxon>
        <taxon>Phlebotomus</taxon>
        <taxon>Phlebotomus</taxon>
    </lineage>
</organism>
<keyword evidence="16" id="KW-0391">Immunity</keyword>
<dbReference type="SUPFAM" id="SSF56112">
    <property type="entry name" value="Protein kinase-like (PK-like)"/>
    <property type="match status" value="1"/>
</dbReference>
<evidence type="ECO:0000256" key="21">
    <source>
        <dbReference type="ARBA" id="ARBA00068351"/>
    </source>
</evidence>
<keyword evidence="26" id="KW-1185">Reference proteome</keyword>
<dbReference type="SUPFAM" id="SSF118116">
    <property type="entry name" value="DNA mismatch repair protein MutL"/>
    <property type="match status" value="1"/>
</dbReference>
<feature type="domain" description="RIO kinase" evidence="23">
    <location>
        <begin position="225"/>
        <end position="470"/>
    </location>
</feature>
<proteinExistence type="inferred from homology"/>
<dbReference type="VEuPathDB" id="VectorBase:PPAPM1_010685"/>
<keyword evidence="14" id="KW-0067">ATP-binding</keyword>
<keyword evidence="12" id="KW-0547">Nucleotide-binding</keyword>
<keyword evidence="9" id="KW-0399">Innate immunity</keyword>
<dbReference type="EC" id="2.7.11.1" evidence="4"/>
<dbReference type="EnsemblMetazoa" id="PPAI002817-RA">
    <property type="protein sequence ID" value="PPAI002817-PA"/>
    <property type="gene ID" value="PPAI002817"/>
</dbReference>
<evidence type="ECO:0000256" key="19">
    <source>
        <dbReference type="ARBA" id="ARBA00048679"/>
    </source>
</evidence>
<dbReference type="FunFam" id="3.30.200.20:FF:000200">
    <property type="entry name" value="Serine/threonine-protein kinase RIO3"/>
    <property type="match status" value="1"/>
</dbReference>
<keyword evidence="15" id="KW-0460">Magnesium</keyword>
<evidence type="ECO:0000256" key="8">
    <source>
        <dbReference type="ARBA" id="ARBA00022553"/>
    </source>
</evidence>
<dbReference type="VEuPathDB" id="VectorBase:PPAI002817"/>
<dbReference type="InterPro" id="IPR051272">
    <property type="entry name" value="RIO-type_Ser/Thr_kinase"/>
</dbReference>
<comment type="similarity">
    <text evidence="3">Belongs to the protein kinase superfamily. RIO-type Ser/Thr kinase family.</text>
</comment>
<evidence type="ECO:0000256" key="1">
    <source>
        <dbReference type="ARBA" id="ARBA00001946"/>
    </source>
</evidence>
<dbReference type="GO" id="GO:0004674">
    <property type="term" value="F:protein serine/threonine kinase activity"/>
    <property type="evidence" value="ECO:0007669"/>
    <property type="project" value="UniProtKB-KW"/>
</dbReference>
<dbReference type="InterPro" id="IPR018935">
    <property type="entry name" value="RIO_kinase_CS"/>
</dbReference>
<evidence type="ECO:0000256" key="3">
    <source>
        <dbReference type="ARBA" id="ARBA00009196"/>
    </source>
</evidence>
<dbReference type="PROSITE" id="PS01245">
    <property type="entry name" value="RIO1"/>
    <property type="match status" value="1"/>
</dbReference>
<evidence type="ECO:0000256" key="13">
    <source>
        <dbReference type="ARBA" id="ARBA00022777"/>
    </source>
</evidence>
<evidence type="ECO:0000256" key="6">
    <source>
        <dbReference type="ARBA" id="ARBA00022517"/>
    </source>
</evidence>
<name>A0A1B0D5R0_PHLPP</name>
<dbReference type="EMBL" id="AJVK01025533">
    <property type="status" value="NOT_ANNOTATED_CDS"/>
    <property type="molecule type" value="Genomic_DNA"/>
</dbReference>
<keyword evidence="11" id="KW-0479">Metal-binding</keyword>
<keyword evidence="5" id="KW-0963">Cytoplasm</keyword>
<evidence type="ECO:0000259" key="23">
    <source>
        <dbReference type="SMART" id="SM00090"/>
    </source>
</evidence>
<dbReference type="Gene3D" id="3.30.200.20">
    <property type="entry name" value="Phosphorylase Kinase, domain 1"/>
    <property type="match status" value="1"/>
</dbReference>
<dbReference type="Gene3D" id="1.10.510.10">
    <property type="entry name" value="Transferase(Phosphotransferase) domain 1"/>
    <property type="match status" value="1"/>
</dbReference>
<dbReference type="Proteomes" id="UP000092462">
    <property type="component" value="Unassembled WGS sequence"/>
</dbReference>
<evidence type="ECO:0000256" key="5">
    <source>
        <dbReference type="ARBA" id="ARBA00022490"/>
    </source>
</evidence>
<feature type="domain" description="MutL C-terminal dimerisation" evidence="24">
    <location>
        <begin position="519"/>
        <end position="653"/>
    </location>
</feature>
<evidence type="ECO:0000256" key="11">
    <source>
        <dbReference type="ARBA" id="ARBA00022723"/>
    </source>
</evidence>
<dbReference type="Pfam" id="PF01163">
    <property type="entry name" value="RIO1"/>
    <property type="match status" value="1"/>
</dbReference>
<comment type="catalytic activity">
    <reaction evidence="18">
        <text>L-threonyl-[protein] + ATP = O-phospho-L-threonyl-[protein] + ADP + H(+)</text>
        <dbReference type="Rhea" id="RHEA:46608"/>
        <dbReference type="Rhea" id="RHEA-COMP:11060"/>
        <dbReference type="Rhea" id="RHEA-COMP:11605"/>
        <dbReference type="ChEBI" id="CHEBI:15378"/>
        <dbReference type="ChEBI" id="CHEBI:30013"/>
        <dbReference type="ChEBI" id="CHEBI:30616"/>
        <dbReference type="ChEBI" id="CHEBI:61977"/>
        <dbReference type="ChEBI" id="CHEBI:456216"/>
        <dbReference type="EC" id="2.7.11.1"/>
    </reaction>
</comment>
<dbReference type="GO" id="GO:0042254">
    <property type="term" value="P:ribosome biogenesis"/>
    <property type="evidence" value="ECO:0007669"/>
    <property type="project" value="UniProtKB-KW"/>
</dbReference>
<dbReference type="CDD" id="cd05146">
    <property type="entry name" value="RIO3_euk"/>
    <property type="match status" value="1"/>
</dbReference>
<evidence type="ECO:0000256" key="14">
    <source>
        <dbReference type="ARBA" id="ARBA00022840"/>
    </source>
</evidence>
<dbReference type="GO" id="GO:0051607">
    <property type="term" value="P:defense response to virus"/>
    <property type="evidence" value="ECO:0007669"/>
    <property type="project" value="UniProtKB-KW"/>
</dbReference>
<keyword evidence="17" id="KW-0051">Antiviral defense</keyword>
<evidence type="ECO:0000256" key="4">
    <source>
        <dbReference type="ARBA" id="ARBA00012513"/>
    </source>
</evidence>
<evidence type="ECO:0000256" key="10">
    <source>
        <dbReference type="ARBA" id="ARBA00022679"/>
    </source>
</evidence>
<dbReference type="Gene3D" id="3.30.1540.20">
    <property type="entry name" value="MutL, C-terminal domain, dimerisation subdomain"/>
    <property type="match status" value="1"/>
</dbReference>
<keyword evidence="8" id="KW-0597">Phosphoprotein</keyword>
<dbReference type="InterPro" id="IPR042121">
    <property type="entry name" value="MutL_C_regsub"/>
</dbReference>
<reference evidence="25" key="1">
    <citation type="submission" date="2022-08" db="UniProtKB">
        <authorList>
            <consortium name="EnsemblMetazoa"/>
        </authorList>
    </citation>
    <scope>IDENTIFICATION</scope>
    <source>
        <strain evidence="25">Israel</strain>
    </source>
</reference>
<dbReference type="InterPro" id="IPR014790">
    <property type="entry name" value="MutL_C"/>
</dbReference>
<evidence type="ECO:0000256" key="22">
    <source>
        <dbReference type="ARBA" id="ARBA00076006"/>
    </source>
</evidence>
<dbReference type="SMART" id="SM00853">
    <property type="entry name" value="MutL_C"/>
    <property type="match status" value="1"/>
</dbReference>
<dbReference type="FunFam" id="3.30.1370.100:FF:000001">
    <property type="entry name" value="Mismatch repair endonuclease pms1, putative"/>
    <property type="match status" value="1"/>
</dbReference>
<dbReference type="InterPro" id="IPR011009">
    <property type="entry name" value="Kinase-like_dom_sf"/>
</dbReference>
<evidence type="ECO:0000313" key="26">
    <source>
        <dbReference type="Proteomes" id="UP000092462"/>
    </source>
</evidence>
<keyword evidence="7" id="KW-0723">Serine/threonine-protein kinase</keyword>
<dbReference type="GO" id="GO:0006298">
    <property type="term" value="P:mismatch repair"/>
    <property type="evidence" value="ECO:0007669"/>
    <property type="project" value="InterPro"/>
</dbReference>
<dbReference type="InterPro" id="IPR037198">
    <property type="entry name" value="MutL_C_sf"/>
</dbReference>
<evidence type="ECO:0000256" key="2">
    <source>
        <dbReference type="ARBA" id="ARBA00004496"/>
    </source>
</evidence>
<evidence type="ECO:0000259" key="24">
    <source>
        <dbReference type="SMART" id="SM00853"/>
    </source>
</evidence>
<protein>
    <recommendedName>
        <fullName evidence="21">Serine/threonine-protein kinase RIO3</fullName>
        <ecNumber evidence="4">2.7.11.1</ecNumber>
    </recommendedName>
    <alternativeName>
        <fullName evidence="22">RIO kinase 3</fullName>
    </alternativeName>
</protein>
<dbReference type="InterPro" id="IPR018934">
    <property type="entry name" value="RIO_dom"/>
</dbReference>
<comment type="catalytic activity">
    <reaction evidence="19">
        <text>L-seryl-[protein] + ATP = O-phospho-L-seryl-[protein] + ADP + H(+)</text>
        <dbReference type="Rhea" id="RHEA:17989"/>
        <dbReference type="Rhea" id="RHEA-COMP:9863"/>
        <dbReference type="Rhea" id="RHEA-COMP:11604"/>
        <dbReference type="ChEBI" id="CHEBI:15378"/>
        <dbReference type="ChEBI" id="CHEBI:29999"/>
        <dbReference type="ChEBI" id="CHEBI:30616"/>
        <dbReference type="ChEBI" id="CHEBI:83421"/>
        <dbReference type="ChEBI" id="CHEBI:456216"/>
        <dbReference type="EC" id="2.7.11.1"/>
    </reaction>
</comment>
<dbReference type="Gene3D" id="3.30.1370.100">
    <property type="entry name" value="MutL, C-terminal domain, regulatory subdomain"/>
    <property type="match status" value="1"/>
</dbReference>
<dbReference type="Pfam" id="PF08676">
    <property type="entry name" value="MutL_C"/>
    <property type="match status" value="1"/>
</dbReference>
<dbReference type="PANTHER" id="PTHR45723">
    <property type="entry name" value="SERINE/THREONINE-PROTEIN KINASE RIO1"/>
    <property type="match status" value="1"/>
</dbReference>
<dbReference type="SMART" id="SM00090">
    <property type="entry name" value="RIO"/>
    <property type="match status" value="1"/>
</dbReference>
<sequence>MSSPWKTVAAPEPVNFADIMSEELARELQDKENEKFGRQLFKELSTAKEPDPGEASALPEEVLKALTEGASGVGDHCDSDAIIAQVLQAQFDQEYDQELKKVEQHQNAKVKVSYKNFRIIPEELACEEEKREELEDKKHWDRFETMEKEYGSFPKCGYKQDEEGNTVTKHNARMAGIRNACRVMSFPPEFPTGDGAGFDMQLSNEVYNHLKSYSRKGKRNKMHDRKEEVATAEMGLDEPTRMILYKFVSNQVLERINGIISTGKEALILHAEADKDYSGELSIPPECAVKIFKTTLNEFKQRDRYIKDDFRFRDRFSKQNARTVIHQWAEKEMHNLMRMRRAEIPCPEVVTLKKHVLVMSFIGHQGRAALKLKEAVLSEAEWIVAYEEVIEAMKRLYSQAKLIHADLSEYNILYHEGKCYLIDVAQSVEPGHPSALEFLMRDCSNISDFFDRRGVPGVASKEELFASITGLDPSVHNAAMLERLHNKGVPEHVATNQGVLGEEDEAGASARWQHKSLPYPLDFRLYYSILHNPDEKYNFEQLQATEKIQSQPLVIPQPLELSAVKELQLMDNLEVFQRNGFHFLIDQEAPMTKRIKLAQKPQNRNWDFGLDDIEELLFMLQDAPPGVMCRPSRVRAMFASRACRKSVMFGMALKKSDMRRLLDHMGEIKHPWHCPHGRPTMRHLVNIQMVKD</sequence>
<dbReference type="GO" id="GO:0005524">
    <property type="term" value="F:ATP binding"/>
    <property type="evidence" value="ECO:0007669"/>
    <property type="project" value="UniProtKB-KW"/>
</dbReference>
<dbReference type="GO" id="GO:0005737">
    <property type="term" value="C:cytoplasm"/>
    <property type="evidence" value="ECO:0007669"/>
    <property type="project" value="UniProtKB-SubCell"/>
</dbReference>
<keyword evidence="6" id="KW-0690">Ribosome biogenesis</keyword>
<comment type="subcellular location">
    <subcellularLocation>
        <location evidence="2">Cytoplasm</location>
    </subcellularLocation>
</comment>
<dbReference type="GO" id="GO:0046872">
    <property type="term" value="F:metal ion binding"/>
    <property type="evidence" value="ECO:0007669"/>
    <property type="project" value="UniProtKB-KW"/>
</dbReference>